<dbReference type="EMBL" id="CP060696">
    <property type="protein sequence ID" value="QNO17475.1"/>
    <property type="molecule type" value="Genomic_DNA"/>
</dbReference>
<dbReference type="RefSeq" id="WP_212506545.1">
    <property type="nucleotide sequence ID" value="NZ_CP060696.1"/>
</dbReference>
<keyword evidence="2 5" id="KW-0238">DNA-binding</keyword>
<dbReference type="GO" id="GO:0000976">
    <property type="term" value="F:transcription cis-regulatory region binding"/>
    <property type="evidence" value="ECO:0007669"/>
    <property type="project" value="TreeGrafter"/>
</dbReference>
<dbReference type="Proteomes" id="UP000516046">
    <property type="component" value="Chromosome"/>
</dbReference>
<keyword evidence="3" id="KW-0804">Transcription</keyword>
<keyword evidence="1" id="KW-0805">Transcription regulation</keyword>
<reference evidence="5 6" key="1">
    <citation type="submission" date="2020-08" db="EMBL/GenBank/DDBJ databases">
        <authorList>
            <person name="Ren C."/>
            <person name="Gu Y."/>
            <person name="Xu Y."/>
        </authorList>
    </citation>
    <scope>NUCLEOTIDE SEQUENCE [LARGE SCALE GENOMIC DNA]</scope>
    <source>
        <strain evidence="5 6">LBM18003</strain>
    </source>
</reference>
<dbReference type="InterPro" id="IPR028082">
    <property type="entry name" value="Peripla_BP_I"/>
</dbReference>
<dbReference type="KEGG" id="caml:H6X83_11095"/>
<dbReference type="GO" id="GO:0003700">
    <property type="term" value="F:DNA-binding transcription factor activity"/>
    <property type="evidence" value="ECO:0007669"/>
    <property type="project" value="TreeGrafter"/>
</dbReference>
<dbReference type="Gene3D" id="3.40.50.2300">
    <property type="match status" value="2"/>
</dbReference>
<evidence type="ECO:0000256" key="2">
    <source>
        <dbReference type="ARBA" id="ARBA00023125"/>
    </source>
</evidence>
<dbReference type="SUPFAM" id="SSF53822">
    <property type="entry name" value="Periplasmic binding protein-like I"/>
    <property type="match status" value="1"/>
</dbReference>
<keyword evidence="6" id="KW-1185">Reference proteome</keyword>
<dbReference type="PANTHER" id="PTHR30146">
    <property type="entry name" value="LACI-RELATED TRANSCRIPTIONAL REPRESSOR"/>
    <property type="match status" value="1"/>
</dbReference>
<sequence>MGTTTNELEGTQASAENPIIHIGAVIPNLRSNYLSRLLNAAVLQAEQHNCRISVALHNKDPKEELRLIRSMVADGARALLLCPINQGTKFEMFLKDLPIPTVTVGNYISADFPFISSDEKQAAIDAVALLVSKGYQKLIFVCPQLSVREHENIHTHEQRTYGFIDATHKKNVEAIIVSSSGYLEELDMVLKNEGPRTAVLASGDTRALQIMQHLLKKGMRIPQDIGVMGFGNIDCLQYIHPSLATVSRDLEEAGQAAADILLNIINGSPAPAETLLPCKALDGGSI</sequence>
<evidence type="ECO:0000313" key="5">
    <source>
        <dbReference type="EMBL" id="QNO17475.1"/>
    </source>
</evidence>
<evidence type="ECO:0000259" key="4">
    <source>
        <dbReference type="Pfam" id="PF13377"/>
    </source>
</evidence>
<evidence type="ECO:0000256" key="3">
    <source>
        <dbReference type="ARBA" id="ARBA00023163"/>
    </source>
</evidence>
<dbReference type="PANTHER" id="PTHR30146:SF109">
    <property type="entry name" value="HTH-TYPE TRANSCRIPTIONAL REGULATOR GALS"/>
    <property type="match status" value="1"/>
</dbReference>
<evidence type="ECO:0000256" key="1">
    <source>
        <dbReference type="ARBA" id="ARBA00023015"/>
    </source>
</evidence>
<feature type="domain" description="Transcriptional regulator LacI/GalR-like sensor" evidence="4">
    <location>
        <begin position="128"/>
        <end position="285"/>
    </location>
</feature>
<organism evidence="5 6">
    <name type="scientific">Caproicibacterium amylolyticum</name>
    <dbReference type="NCBI Taxonomy" id="2766537"/>
    <lineage>
        <taxon>Bacteria</taxon>
        <taxon>Bacillati</taxon>
        <taxon>Bacillota</taxon>
        <taxon>Clostridia</taxon>
        <taxon>Eubacteriales</taxon>
        <taxon>Oscillospiraceae</taxon>
        <taxon>Caproicibacterium</taxon>
    </lineage>
</organism>
<accession>A0A7G9WFL3</accession>
<dbReference type="InterPro" id="IPR046335">
    <property type="entry name" value="LacI/GalR-like_sensor"/>
</dbReference>
<dbReference type="AlphaFoldDB" id="A0A7G9WFL3"/>
<dbReference type="CDD" id="cd06267">
    <property type="entry name" value="PBP1_LacI_sugar_binding-like"/>
    <property type="match status" value="1"/>
</dbReference>
<protein>
    <submittedName>
        <fullName evidence="5">LacI family DNA-binding transcriptional regulator</fullName>
    </submittedName>
</protein>
<name>A0A7G9WFL3_9FIRM</name>
<gene>
    <name evidence="5" type="ORF">H6X83_11095</name>
</gene>
<evidence type="ECO:0000313" key="6">
    <source>
        <dbReference type="Proteomes" id="UP000516046"/>
    </source>
</evidence>
<proteinExistence type="predicted"/>
<dbReference type="Pfam" id="PF13377">
    <property type="entry name" value="Peripla_BP_3"/>
    <property type="match status" value="1"/>
</dbReference>